<evidence type="ECO:0000256" key="1">
    <source>
        <dbReference type="SAM" id="MobiDB-lite"/>
    </source>
</evidence>
<name>A0A7G1HX60_9BACT</name>
<proteinExistence type="predicted"/>
<dbReference type="Proteomes" id="UP000594042">
    <property type="component" value="Chromosome"/>
</dbReference>
<evidence type="ECO:0008006" key="4">
    <source>
        <dbReference type="Google" id="ProtNLM"/>
    </source>
</evidence>
<dbReference type="EMBL" id="AP023322">
    <property type="protein sequence ID" value="BCI63633.1"/>
    <property type="molecule type" value="Genomic_DNA"/>
</dbReference>
<dbReference type="AlphaFoldDB" id="A0A7G1HX60"/>
<feature type="region of interest" description="Disordered" evidence="1">
    <location>
        <begin position="100"/>
        <end position="120"/>
    </location>
</feature>
<reference evidence="3" key="1">
    <citation type="submission" date="2020-07" db="EMBL/GenBank/DDBJ databases">
        <title>Complete genome sequencing of Coprobacter sp. strain 2CBH44.</title>
        <authorList>
            <person name="Sakamoto M."/>
            <person name="Murakami T."/>
            <person name="Mori H."/>
        </authorList>
    </citation>
    <scope>NUCLEOTIDE SEQUENCE [LARGE SCALE GENOMIC DNA]</scope>
    <source>
        <strain evidence="3">2CBH44</strain>
    </source>
</reference>
<keyword evidence="3" id="KW-1185">Reference proteome</keyword>
<evidence type="ECO:0000313" key="2">
    <source>
        <dbReference type="EMBL" id="BCI63633.1"/>
    </source>
</evidence>
<sequence length="120" mass="13730">MEIRGKIFQVLPLQSGVSQSSGREWKKQEYVLETNDQYPRKICFQLFGDKVDQYPVNVGDDVVVSVDIDSREYNGRWYTNISAWKIEKVGDMPPMVDSANIPPVDFIPSDPTQSNDDLPF</sequence>
<feature type="compositionally biased region" description="Polar residues" evidence="1">
    <location>
        <begin position="110"/>
        <end position="120"/>
    </location>
</feature>
<dbReference type="RefSeq" id="WP_021929877.1">
    <property type="nucleotide sequence ID" value="NZ_AP023322.1"/>
</dbReference>
<dbReference type="InterPro" id="IPR021474">
    <property type="entry name" value="DUF3127"/>
</dbReference>
<evidence type="ECO:0000313" key="3">
    <source>
        <dbReference type="Proteomes" id="UP000594042"/>
    </source>
</evidence>
<protein>
    <recommendedName>
        <fullName evidence="4">DUF3127 domain-containing protein</fullName>
    </recommendedName>
</protein>
<gene>
    <name evidence="2" type="ORF">Cop2CBH44_19860</name>
</gene>
<dbReference type="Pfam" id="PF11325">
    <property type="entry name" value="DUF3127"/>
    <property type="match status" value="1"/>
</dbReference>
<dbReference type="KEGG" id="copr:Cop2CBH44_19860"/>
<organism evidence="2 3">
    <name type="scientific">Coprobacter secundus subsp. similis</name>
    <dbReference type="NCBI Taxonomy" id="2751153"/>
    <lineage>
        <taxon>Bacteria</taxon>
        <taxon>Pseudomonadati</taxon>
        <taxon>Bacteroidota</taxon>
        <taxon>Bacteroidia</taxon>
        <taxon>Bacteroidales</taxon>
        <taxon>Barnesiellaceae</taxon>
        <taxon>Coprobacter</taxon>
    </lineage>
</organism>
<accession>A0A7G1HX60</accession>